<dbReference type="InterPro" id="IPR051276">
    <property type="entry name" value="Saccharopine_DH-like_oxidrdct"/>
</dbReference>
<dbReference type="EMBL" id="LAQI01000202">
    <property type="protein sequence ID" value="KKY15112.1"/>
    <property type="molecule type" value="Genomic_DNA"/>
</dbReference>
<dbReference type="InterPro" id="IPR036291">
    <property type="entry name" value="NAD(P)-bd_dom_sf"/>
</dbReference>
<dbReference type="PANTHER" id="PTHR12286">
    <property type="entry name" value="SACCHAROPINE DEHYDROGENASE-LIKE OXIDOREDUCTASE"/>
    <property type="match status" value="1"/>
</dbReference>
<sequence>MSNTSRQYELVLLGATGYTGKLTAEHITTSLPTDLKWAIAGRNEKKLANVAEDLKRLNPDRPQPDIKVLELKGEELDQLVQSTRLVISTVGPFMKYGTPVVEACAKHGTHYVDSTGEAPWVHEMINKYHDVAKANGAIMIPQSGVDSVPADIIAYVVATHIRQTLGLGTTEVLDAAELNAKPSGGTLLTVMSLFDYYSLAQIGKSLKPFALSPVQPQSQPSSQGLVSTILGVRQDKDLGFLTDWIGAKVDAAIVYRSWGLLDGGKLYGPKFSFNEHMPTKSTLSGALVHFGMVLSMVLLALPPVRWIAQKFIYQPGDGPERESTKNDYLYHKAIGTADSSRGERAIAEFRFNGGMYYFTGLAMAEAAMVILRGGETEAKKLGGGILTPATLGDEYVERLKQANTEISVKLQ</sequence>
<dbReference type="GO" id="GO:0005811">
    <property type="term" value="C:lipid droplet"/>
    <property type="evidence" value="ECO:0007669"/>
    <property type="project" value="TreeGrafter"/>
</dbReference>
<evidence type="ECO:0000313" key="4">
    <source>
        <dbReference type="Proteomes" id="UP000034182"/>
    </source>
</evidence>
<dbReference type="GO" id="GO:0005739">
    <property type="term" value="C:mitochondrion"/>
    <property type="evidence" value="ECO:0007669"/>
    <property type="project" value="TreeGrafter"/>
</dbReference>
<reference evidence="3 4" key="1">
    <citation type="submission" date="2015-03" db="EMBL/GenBank/DDBJ databases">
        <authorList>
            <person name="Morales-Cruz A."/>
            <person name="Amrine K.C."/>
            <person name="Cantu D."/>
        </authorList>
    </citation>
    <scope>NUCLEOTIDE SEQUENCE [LARGE SCALE GENOMIC DNA]</scope>
    <source>
        <strain evidence="3">DS831</strain>
    </source>
</reference>
<proteinExistence type="inferred from homology"/>
<dbReference type="AlphaFoldDB" id="A0A0G2DW02"/>
<organism evidence="3 4">
    <name type="scientific">Diplodia seriata</name>
    <dbReference type="NCBI Taxonomy" id="420778"/>
    <lineage>
        <taxon>Eukaryota</taxon>
        <taxon>Fungi</taxon>
        <taxon>Dikarya</taxon>
        <taxon>Ascomycota</taxon>
        <taxon>Pezizomycotina</taxon>
        <taxon>Dothideomycetes</taxon>
        <taxon>Dothideomycetes incertae sedis</taxon>
        <taxon>Botryosphaeriales</taxon>
        <taxon>Botryosphaeriaceae</taxon>
        <taxon>Diplodia</taxon>
    </lineage>
</organism>
<dbReference type="Pfam" id="PF03435">
    <property type="entry name" value="Sacchrp_dh_NADP"/>
    <property type="match status" value="1"/>
</dbReference>
<dbReference type="Proteomes" id="UP000034182">
    <property type="component" value="Unassembled WGS sequence"/>
</dbReference>
<gene>
    <name evidence="3" type="ORF">UCDDS831_g07838</name>
</gene>
<evidence type="ECO:0000259" key="2">
    <source>
        <dbReference type="Pfam" id="PF03435"/>
    </source>
</evidence>
<dbReference type="InterPro" id="IPR005097">
    <property type="entry name" value="Sacchrp_dh_NADP-bd"/>
</dbReference>
<dbReference type="GO" id="GO:0005886">
    <property type="term" value="C:plasma membrane"/>
    <property type="evidence" value="ECO:0007669"/>
    <property type="project" value="TreeGrafter"/>
</dbReference>
<dbReference type="SUPFAM" id="SSF51735">
    <property type="entry name" value="NAD(P)-binding Rossmann-fold domains"/>
    <property type="match status" value="1"/>
</dbReference>
<evidence type="ECO:0000313" key="3">
    <source>
        <dbReference type="EMBL" id="KKY15112.1"/>
    </source>
</evidence>
<reference evidence="3 4" key="2">
    <citation type="submission" date="2015-05" db="EMBL/GenBank/DDBJ databases">
        <title>Distinctive expansion of gene families associated with plant cell wall degradation and secondary metabolism in the genomes of grapevine trunk pathogens.</title>
        <authorList>
            <person name="Lawrence D.P."/>
            <person name="Travadon R."/>
            <person name="Rolshausen P.E."/>
            <person name="Baumgartner K."/>
        </authorList>
    </citation>
    <scope>NUCLEOTIDE SEQUENCE [LARGE SCALE GENOMIC DNA]</scope>
    <source>
        <strain evidence="3">DS831</strain>
    </source>
</reference>
<comment type="similarity">
    <text evidence="1">Belongs to the saccharopine dehydrogenase family.</text>
</comment>
<dbReference type="PANTHER" id="PTHR12286:SF5">
    <property type="entry name" value="SACCHAROPINE DEHYDROGENASE-LIKE OXIDOREDUCTASE"/>
    <property type="match status" value="1"/>
</dbReference>
<evidence type="ECO:0000256" key="1">
    <source>
        <dbReference type="ARBA" id="ARBA00038048"/>
    </source>
</evidence>
<accession>A0A0G2DW02</accession>
<dbReference type="GO" id="GO:0009247">
    <property type="term" value="P:glycolipid biosynthetic process"/>
    <property type="evidence" value="ECO:0007669"/>
    <property type="project" value="TreeGrafter"/>
</dbReference>
<dbReference type="Gene3D" id="3.40.50.720">
    <property type="entry name" value="NAD(P)-binding Rossmann-like Domain"/>
    <property type="match status" value="1"/>
</dbReference>
<protein>
    <submittedName>
        <fullName evidence="3">Putative saccharopine dehydrogenase nad(+)</fullName>
    </submittedName>
</protein>
<name>A0A0G2DW02_9PEZI</name>
<comment type="caution">
    <text evidence="3">The sequence shown here is derived from an EMBL/GenBank/DDBJ whole genome shotgun (WGS) entry which is preliminary data.</text>
</comment>
<feature type="domain" description="Saccharopine dehydrogenase NADP binding" evidence="2">
    <location>
        <begin position="11"/>
        <end position="139"/>
    </location>
</feature>